<dbReference type="OrthoDB" id="2357341at2"/>
<name>A0A1H1AA17_9LACT</name>
<sequence>MGFWYFLILFIGVALLVAGGLKKGVSREVKLVIILFIFGSLLVLMSLFMFLPGSAEVVSQLLNMNE</sequence>
<feature type="transmembrane region" description="Helical" evidence="1">
    <location>
        <begin position="32"/>
        <end position="51"/>
    </location>
</feature>
<keyword evidence="1" id="KW-0812">Transmembrane</keyword>
<evidence type="ECO:0000313" key="3">
    <source>
        <dbReference type="Proteomes" id="UP000199481"/>
    </source>
</evidence>
<gene>
    <name evidence="2" type="ORF">SAMN04487752_1980</name>
</gene>
<accession>A0A1H1AA17</accession>
<keyword evidence="1" id="KW-0472">Membrane</keyword>
<evidence type="ECO:0000256" key="1">
    <source>
        <dbReference type="SAM" id="Phobius"/>
    </source>
</evidence>
<dbReference type="Proteomes" id="UP000199481">
    <property type="component" value="Unassembled WGS sequence"/>
</dbReference>
<reference evidence="3" key="1">
    <citation type="submission" date="2016-10" db="EMBL/GenBank/DDBJ databases">
        <authorList>
            <person name="Varghese N."/>
            <person name="Submissions S."/>
        </authorList>
    </citation>
    <scope>NUCLEOTIDE SEQUENCE [LARGE SCALE GENOMIC DNA]</scope>
    <source>
        <strain evidence="3">MPL-11</strain>
    </source>
</reference>
<keyword evidence="3" id="KW-1185">Reference proteome</keyword>
<dbReference type="AlphaFoldDB" id="A0A1H1AA17"/>
<dbReference type="RefSeq" id="WP_035021115.1">
    <property type="nucleotide sequence ID" value="NZ_CP084916.1"/>
</dbReference>
<evidence type="ECO:0000313" key="2">
    <source>
        <dbReference type="EMBL" id="SDQ36523.1"/>
    </source>
</evidence>
<proteinExistence type="predicted"/>
<organism evidence="2 3">
    <name type="scientific">Carnobacterium viridans</name>
    <dbReference type="NCBI Taxonomy" id="174587"/>
    <lineage>
        <taxon>Bacteria</taxon>
        <taxon>Bacillati</taxon>
        <taxon>Bacillota</taxon>
        <taxon>Bacilli</taxon>
        <taxon>Lactobacillales</taxon>
        <taxon>Carnobacteriaceae</taxon>
        <taxon>Carnobacterium</taxon>
    </lineage>
</organism>
<dbReference type="EMBL" id="FNJW01000008">
    <property type="protein sequence ID" value="SDQ36523.1"/>
    <property type="molecule type" value="Genomic_DNA"/>
</dbReference>
<keyword evidence="1" id="KW-1133">Transmembrane helix</keyword>
<protein>
    <submittedName>
        <fullName evidence="2">Uncharacterized protein</fullName>
    </submittedName>
</protein>